<accession>S0JRY1</accession>
<name>S0JRY1_9ENTE</name>
<dbReference type="HOGENOM" id="CLU_1624607_0_0_9"/>
<evidence type="ECO:0000256" key="1">
    <source>
        <dbReference type="SAM" id="SignalP"/>
    </source>
</evidence>
<proteinExistence type="predicted"/>
<dbReference type="OrthoDB" id="2194968at2"/>
<dbReference type="Pfam" id="PF18540">
    <property type="entry name" value="DUF5626"/>
    <property type="match status" value="1"/>
</dbReference>
<keyword evidence="1" id="KW-0732">Signal</keyword>
<dbReference type="InterPro" id="IPR040491">
    <property type="entry name" value="DUF5626"/>
</dbReference>
<evidence type="ECO:0000259" key="2">
    <source>
        <dbReference type="Pfam" id="PF18540"/>
    </source>
</evidence>
<reference evidence="3 4" key="1">
    <citation type="submission" date="2013-03" db="EMBL/GenBank/DDBJ databases">
        <title>The Genome Sequence of Enterococcus saccharolyticus ATCC_43076 (Illumina only assembly).</title>
        <authorList>
            <consortium name="The Broad Institute Genomics Platform"/>
            <consortium name="The Broad Institute Genome Sequencing Center for Infectious Disease"/>
            <person name="Earl A."/>
            <person name="Russ C."/>
            <person name="Gilmore M."/>
            <person name="Surin D."/>
            <person name="Walker B."/>
            <person name="Young S."/>
            <person name="Zeng Q."/>
            <person name="Gargeya S."/>
            <person name="Fitzgerald M."/>
            <person name="Haas B."/>
            <person name="Abouelleil A."/>
            <person name="Allen A.W."/>
            <person name="Alvarado L."/>
            <person name="Arachchi H.M."/>
            <person name="Berlin A.M."/>
            <person name="Chapman S.B."/>
            <person name="Gainer-Dewar J."/>
            <person name="Goldberg J."/>
            <person name="Griggs A."/>
            <person name="Gujja S."/>
            <person name="Hansen M."/>
            <person name="Howarth C."/>
            <person name="Imamovic A."/>
            <person name="Ireland A."/>
            <person name="Larimer J."/>
            <person name="McCowan C."/>
            <person name="Murphy C."/>
            <person name="Pearson M."/>
            <person name="Poon T.W."/>
            <person name="Priest M."/>
            <person name="Roberts A."/>
            <person name="Saif S."/>
            <person name="Shea T."/>
            <person name="Sisk P."/>
            <person name="Sykes S."/>
            <person name="Wortman J."/>
            <person name="Nusbaum C."/>
            <person name="Birren B."/>
        </authorList>
    </citation>
    <scope>NUCLEOTIDE SEQUENCE [LARGE SCALE GENOMIC DNA]</scope>
    <source>
        <strain evidence="3 4">ATCC 43076</strain>
    </source>
</reference>
<feature type="domain" description="DUF5626" evidence="2">
    <location>
        <begin position="30"/>
        <end position="158"/>
    </location>
</feature>
<gene>
    <name evidence="3" type="ORF">OMQ_01009</name>
</gene>
<evidence type="ECO:0000313" key="4">
    <source>
        <dbReference type="Proteomes" id="UP000014136"/>
    </source>
</evidence>
<organism evidence="3 4">
    <name type="scientific">Enterococcus saccharolyticus subsp. saccharolyticus ATCC 43076</name>
    <dbReference type="NCBI Taxonomy" id="1139996"/>
    <lineage>
        <taxon>Bacteria</taxon>
        <taxon>Bacillati</taxon>
        <taxon>Bacillota</taxon>
        <taxon>Bacilli</taxon>
        <taxon>Lactobacillales</taxon>
        <taxon>Enterococcaceae</taxon>
        <taxon>Enterococcus</taxon>
    </lineage>
</organism>
<comment type="caution">
    <text evidence="3">The sequence shown here is derived from an EMBL/GenBank/DDBJ whole genome shotgun (WGS) entry which is preliminary data.</text>
</comment>
<dbReference type="PATRIC" id="fig|1139996.3.peg.993"/>
<dbReference type="Proteomes" id="UP000014136">
    <property type="component" value="Unassembled WGS sequence"/>
</dbReference>
<protein>
    <recommendedName>
        <fullName evidence="2">DUF5626 domain-containing protein</fullName>
    </recommendedName>
</protein>
<keyword evidence="4" id="KW-1185">Reference proteome</keyword>
<dbReference type="eggNOG" id="ENOG5032I2K">
    <property type="taxonomic scope" value="Bacteria"/>
</dbReference>
<sequence>MKKLLLLFAFTTFTVFGVLSEVNAEELSVDLNSSYASTDIKNDEGEIIGQLVVSEEIPSTSFSTRSYIDQALSNKTFDVKFIGVTANFGYKVTVKNKKITNAYGAWSNGIIWSTDLGKPYFTSTTSGVKGKTSFGISDFSFNTTVRLKGNIVDNRLKTYLSFS</sequence>
<dbReference type="Gene3D" id="2.60.40.3860">
    <property type="match status" value="1"/>
</dbReference>
<feature type="chain" id="PRO_5004488152" description="DUF5626 domain-containing protein" evidence="1">
    <location>
        <begin position="25"/>
        <end position="163"/>
    </location>
</feature>
<feature type="signal peptide" evidence="1">
    <location>
        <begin position="1"/>
        <end position="24"/>
    </location>
</feature>
<dbReference type="RefSeq" id="WP_016174807.1">
    <property type="nucleotide sequence ID" value="NZ_KE136389.1"/>
</dbReference>
<dbReference type="EMBL" id="AHYT01000003">
    <property type="protein sequence ID" value="EOT29696.1"/>
    <property type="molecule type" value="Genomic_DNA"/>
</dbReference>
<evidence type="ECO:0000313" key="3">
    <source>
        <dbReference type="EMBL" id="EOT29696.1"/>
    </source>
</evidence>
<dbReference type="AlphaFoldDB" id="S0JRY1"/>